<dbReference type="HOGENOM" id="CLU_005679_0_1_4"/>
<accession>A0A0B6S8G8</accession>
<feature type="transmembrane region" description="Helical" evidence="1">
    <location>
        <begin position="212"/>
        <end position="231"/>
    </location>
</feature>
<feature type="domain" description="Acyltransferase 3" evidence="2">
    <location>
        <begin position="22"/>
        <end position="336"/>
    </location>
</feature>
<dbReference type="Pfam" id="PF01757">
    <property type="entry name" value="Acyl_transf_3"/>
    <property type="match status" value="1"/>
</dbReference>
<keyword evidence="4" id="KW-1185">Reference proteome</keyword>
<dbReference type="GO" id="GO:0016020">
    <property type="term" value="C:membrane"/>
    <property type="evidence" value="ECO:0007669"/>
    <property type="project" value="TreeGrafter"/>
</dbReference>
<feature type="transmembrane region" description="Helical" evidence="1">
    <location>
        <begin position="189"/>
        <end position="206"/>
    </location>
</feature>
<dbReference type="InterPro" id="IPR050879">
    <property type="entry name" value="Acyltransferase_3"/>
</dbReference>
<keyword evidence="1" id="KW-0472">Membrane</keyword>
<dbReference type="AlphaFoldDB" id="A0A0B6S8G8"/>
<dbReference type="EMBL" id="CP002581">
    <property type="protein sequence ID" value="AJK48556.1"/>
    <property type="molecule type" value="Genomic_DNA"/>
</dbReference>
<evidence type="ECO:0000313" key="4">
    <source>
        <dbReference type="Proteomes" id="UP000031838"/>
    </source>
</evidence>
<evidence type="ECO:0000259" key="2">
    <source>
        <dbReference type="Pfam" id="PF01757"/>
    </source>
</evidence>
<feature type="transmembrane region" description="Helical" evidence="1">
    <location>
        <begin position="316"/>
        <end position="337"/>
    </location>
</feature>
<keyword evidence="1" id="KW-1133">Transmembrane helix</keyword>
<keyword evidence="3" id="KW-0808">Transferase</keyword>
<protein>
    <submittedName>
        <fullName evidence="3">Acetyltransferase</fullName>
    </submittedName>
</protein>
<reference evidence="4" key="1">
    <citation type="submission" date="2011-03" db="EMBL/GenBank/DDBJ databases">
        <authorList>
            <person name="Voget S."/>
            <person name="Streit W.R."/>
            <person name="Jaeger K.E."/>
            <person name="Daniel R."/>
        </authorList>
    </citation>
    <scope>NUCLEOTIDE SEQUENCE [LARGE SCALE GENOMIC DNA]</scope>
    <source>
        <strain evidence="4">PG1</strain>
    </source>
</reference>
<dbReference type="InterPro" id="IPR002656">
    <property type="entry name" value="Acyl_transf_3_dom"/>
</dbReference>
<reference evidence="3 4" key="2">
    <citation type="journal article" date="2016" name="Appl. Microbiol. Biotechnol.">
        <title>Mutations improving production and secretion of extracellular lipase by Burkholderia glumae PG1.</title>
        <authorList>
            <person name="Knapp A."/>
            <person name="Voget S."/>
            <person name="Gao R."/>
            <person name="Zaburannyi N."/>
            <person name="Krysciak D."/>
            <person name="Breuer M."/>
            <person name="Hauer B."/>
            <person name="Streit W.R."/>
            <person name="Muller R."/>
            <person name="Daniel R."/>
            <person name="Jaeger K.E."/>
        </authorList>
    </citation>
    <scope>NUCLEOTIDE SEQUENCE [LARGE SCALE GENOMIC DNA]</scope>
    <source>
        <strain evidence="3 4">PG1</strain>
    </source>
</reference>
<proteinExistence type="predicted"/>
<evidence type="ECO:0000256" key="1">
    <source>
        <dbReference type="SAM" id="Phobius"/>
    </source>
</evidence>
<evidence type="ECO:0000313" key="3">
    <source>
        <dbReference type="EMBL" id="AJK48556.1"/>
    </source>
</evidence>
<organism evidence="3 4">
    <name type="scientific">Burkholderia plantarii</name>
    <dbReference type="NCBI Taxonomy" id="41899"/>
    <lineage>
        <taxon>Bacteria</taxon>
        <taxon>Pseudomonadati</taxon>
        <taxon>Pseudomonadota</taxon>
        <taxon>Betaproteobacteria</taxon>
        <taxon>Burkholderiales</taxon>
        <taxon>Burkholderiaceae</taxon>
        <taxon>Burkholderia</taxon>
    </lineage>
</organism>
<dbReference type="GO" id="GO:0016747">
    <property type="term" value="F:acyltransferase activity, transferring groups other than amino-acyl groups"/>
    <property type="evidence" value="ECO:0007669"/>
    <property type="project" value="InterPro"/>
</dbReference>
<feature type="transmembrane region" description="Helical" evidence="1">
    <location>
        <begin position="95"/>
        <end position="117"/>
    </location>
</feature>
<dbReference type="PANTHER" id="PTHR23028:SF53">
    <property type="entry name" value="ACYL_TRANSF_3 DOMAIN-CONTAINING PROTEIN"/>
    <property type="match status" value="1"/>
</dbReference>
<feature type="transmembrane region" description="Helical" evidence="1">
    <location>
        <begin position="161"/>
        <end position="182"/>
    </location>
</feature>
<dbReference type="PANTHER" id="PTHR23028">
    <property type="entry name" value="ACETYLTRANSFERASE"/>
    <property type="match status" value="1"/>
</dbReference>
<keyword evidence="1" id="KW-0812">Transmembrane</keyword>
<gene>
    <name evidence="3" type="ORF">BGL_2c04670</name>
</gene>
<sequence>MPIRCSLLNMLLKDILQRDRNNFELLRLIAASVVIVGHAHNLSGDTSGRDFVLEYLRFDYSGGLAVKFFFLLSGLVVTNSLLANPSLRRFAAARIARIFPALIVVILLTACVMGPLLTTLPVGTYLGSHETLLYVWQNLKLHSNYVLPGVFENAPEKGVNGAIWTIPVECFCYVALAAVSLTGLMRNRVLFSLVFVAFGAVLLRYPQVVPRLYLPLASAPIVIYFVAGVLLATWKDRVALNGPILLALLAATYLFRDTEALRYFACATLFLGAIWLSTLPVVRKLRLPGDFSYGTYLSGWIMQQLIHAAFPSMGAMGNWMLAVPLAIGFGVISWYLIEQPGMRLGKAIGTGRLRVAPPAAPPAAADDGIITPIAPLSS</sequence>
<feature type="transmembrane region" description="Helical" evidence="1">
    <location>
        <begin position="261"/>
        <end position="281"/>
    </location>
</feature>
<feature type="transmembrane region" description="Helical" evidence="1">
    <location>
        <begin position="21"/>
        <end position="40"/>
    </location>
</feature>
<dbReference type="GO" id="GO:0000271">
    <property type="term" value="P:polysaccharide biosynthetic process"/>
    <property type="evidence" value="ECO:0007669"/>
    <property type="project" value="TreeGrafter"/>
</dbReference>
<dbReference type="KEGG" id="bgp:BGL_2c04670"/>
<feature type="transmembrane region" description="Helical" evidence="1">
    <location>
        <begin position="60"/>
        <end position="83"/>
    </location>
</feature>
<name>A0A0B6S8G8_BURPL</name>
<dbReference type="Proteomes" id="UP000031838">
    <property type="component" value="Chromosome 2"/>
</dbReference>